<dbReference type="EMBL" id="DTBE01000089">
    <property type="protein sequence ID" value="HGQ59749.1"/>
    <property type="molecule type" value="Genomic_DNA"/>
</dbReference>
<dbReference type="GO" id="GO:0043139">
    <property type="term" value="F:5'-3' DNA helicase activity"/>
    <property type="evidence" value="ECO:0007669"/>
    <property type="project" value="UniProtKB-EC"/>
</dbReference>
<evidence type="ECO:0000313" key="6">
    <source>
        <dbReference type="EMBL" id="HGQ59749.1"/>
    </source>
</evidence>
<dbReference type="EMBL" id="DTBP01000017">
    <property type="protein sequence ID" value="HGQ73987.1"/>
    <property type="molecule type" value="Genomic_DNA"/>
</dbReference>
<dbReference type="Gene3D" id="3.40.50.300">
    <property type="entry name" value="P-loop containing nucleotide triphosphate hydrolases"/>
    <property type="match status" value="2"/>
</dbReference>
<dbReference type="PANTHER" id="PTHR42957:SF1">
    <property type="entry name" value="HELICASE MJ1565-RELATED"/>
    <property type="match status" value="1"/>
</dbReference>
<feature type="domain" description="Helicase HerA central" evidence="5">
    <location>
        <begin position="166"/>
        <end position="297"/>
    </location>
</feature>
<comment type="catalytic activity">
    <reaction evidence="2">
        <text>Couples ATP hydrolysis with the unwinding of duplex DNA by translocating in the 3'-5' direction.</text>
        <dbReference type="EC" id="5.6.2.4"/>
    </reaction>
</comment>
<comment type="caution">
    <text evidence="7">The sequence shown here is derived from an EMBL/GenBank/DDBJ whole genome shotgun (WGS) entry which is preliminary data.</text>
</comment>
<evidence type="ECO:0000313" key="7">
    <source>
        <dbReference type="EMBL" id="HGQ73987.1"/>
    </source>
</evidence>
<dbReference type="InterPro" id="IPR008571">
    <property type="entry name" value="HerA-like"/>
</dbReference>
<dbReference type="GO" id="GO:0043138">
    <property type="term" value="F:3'-5' DNA helicase activity"/>
    <property type="evidence" value="ECO:0007669"/>
    <property type="project" value="UniProtKB-EC"/>
</dbReference>
<evidence type="ECO:0000259" key="5">
    <source>
        <dbReference type="Pfam" id="PF01935"/>
    </source>
</evidence>
<dbReference type="PANTHER" id="PTHR42957">
    <property type="entry name" value="HELICASE MJ1565-RELATED"/>
    <property type="match status" value="1"/>
</dbReference>
<evidence type="ECO:0000256" key="4">
    <source>
        <dbReference type="ARBA" id="ARBA00048988"/>
    </source>
</evidence>
<evidence type="ECO:0000256" key="2">
    <source>
        <dbReference type="ARBA" id="ARBA00034617"/>
    </source>
</evidence>
<dbReference type="InterPro" id="IPR027417">
    <property type="entry name" value="P-loop_NTPase"/>
</dbReference>
<evidence type="ECO:0000256" key="1">
    <source>
        <dbReference type="ARBA" id="ARBA00007816"/>
    </source>
</evidence>
<sequence>MSTPPNHIGFIYGWKGGNIYVLVSNENYKPAIGDLLYVIDGKNRYYILQVTGFEGEIPAPPSSLIREAIEAPVLYGISKSIFAKTTLFLEIRDYGGQPIAFKPSEPPSLDTKVYLLDKSSLESRAVMEKLSRGIIHPGSTESIAIAWLRTGVAPVEQLRREKYFAEAPLRLDLSKLITKHVLIAGQTGSGKTTGLMGIITSWCLEGRGRLSWLIIDKHGEYHSSDYIDTLVKALKSNSEQNGVKISIYILDVNKTDSKIMESVETFTTPLALSSLDIADLANVTNLPTYSISELEELINTISELIEIEDDESYMLLNLFFDQNRSGGEPRLNGNVLGLIPLLIDNMIKYEGIGEREKWGLYRELLREGIDIRKLRVFRRIILSTLGLSVRTERVEASGRNIGITVLDDSKTVFKVPDVLKNPRLLIRVLQKIAKEVEHPYPGYPWFNVKFSDNVGPTTTTSPLSIDELVEKLGSGTILILDLSKIPIYQGDLIVMSIIRRVFETRVASGVDKVSEMPIVAIVSEEAPLYLSPDKIDNPYNIFARVAREGRKFGLGLIAITQIATIIEKQILANFNTVIALRTKHPGDLNFYSEMGLPTEAMPLLNDREGYIYTPDLNVKEPLPVYIPGYMDLKQTVLDKYNSRTRSFEVTRKVLDKISQI</sequence>
<reference evidence="7" key="1">
    <citation type="journal article" date="2020" name="mSystems">
        <title>Genome- and Community-Level Interaction Insights into Carbon Utilization and Element Cycling Functions of Hydrothermarchaeota in Hydrothermal Sediment.</title>
        <authorList>
            <person name="Zhou Z."/>
            <person name="Liu Y."/>
            <person name="Xu W."/>
            <person name="Pan J."/>
            <person name="Luo Z.H."/>
            <person name="Li M."/>
        </authorList>
    </citation>
    <scope>NUCLEOTIDE SEQUENCE [LARGE SCALE GENOMIC DNA]</scope>
    <source>
        <strain evidence="6">SpSt-638</strain>
        <strain evidence="7">SpSt-648</strain>
    </source>
</reference>
<dbReference type="SUPFAM" id="SSF52540">
    <property type="entry name" value="P-loop containing nucleoside triphosphate hydrolases"/>
    <property type="match status" value="1"/>
</dbReference>
<dbReference type="Pfam" id="PF01935">
    <property type="entry name" value="DUF87"/>
    <property type="match status" value="1"/>
</dbReference>
<dbReference type="AlphaFoldDB" id="A0A7C4NMQ1"/>
<dbReference type="InterPro" id="IPR002789">
    <property type="entry name" value="HerA_central"/>
</dbReference>
<comment type="catalytic activity">
    <reaction evidence="4">
        <text>ATP + H2O = ADP + phosphate + H(+)</text>
        <dbReference type="Rhea" id="RHEA:13065"/>
        <dbReference type="ChEBI" id="CHEBI:15377"/>
        <dbReference type="ChEBI" id="CHEBI:15378"/>
        <dbReference type="ChEBI" id="CHEBI:30616"/>
        <dbReference type="ChEBI" id="CHEBI:43474"/>
        <dbReference type="ChEBI" id="CHEBI:456216"/>
        <dbReference type="EC" id="5.6.2.4"/>
    </reaction>
</comment>
<proteinExistence type="inferred from homology"/>
<protein>
    <submittedName>
        <fullName evidence="7">DUF87 domain-containing protein</fullName>
    </submittedName>
</protein>
<evidence type="ECO:0000256" key="3">
    <source>
        <dbReference type="ARBA" id="ARBA00048954"/>
    </source>
</evidence>
<comment type="similarity">
    <text evidence="1">Belongs to the HerA family.</text>
</comment>
<name>A0A7C4NMQ1_STAMA</name>
<comment type="catalytic activity">
    <reaction evidence="3">
        <text>ATP + H2O = ADP + phosphate + H(+)</text>
        <dbReference type="Rhea" id="RHEA:13065"/>
        <dbReference type="ChEBI" id="CHEBI:15377"/>
        <dbReference type="ChEBI" id="CHEBI:15378"/>
        <dbReference type="ChEBI" id="CHEBI:30616"/>
        <dbReference type="ChEBI" id="CHEBI:43474"/>
        <dbReference type="ChEBI" id="CHEBI:456216"/>
        <dbReference type="EC" id="5.6.2.3"/>
    </reaction>
</comment>
<accession>A0A7C4NMQ1</accession>
<organism evidence="7">
    <name type="scientific">Staphylothermus marinus</name>
    <dbReference type="NCBI Taxonomy" id="2280"/>
    <lineage>
        <taxon>Archaea</taxon>
        <taxon>Thermoproteota</taxon>
        <taxon>Thermoprotei</taxon>
        <taxon>Desulfurococcales</taxon>
        <taxon>Desulfurococcaceae</taxon>
        <taxon>Staphylothermus</taxon>
    </lineage>
</organism>
<gene>
    <name evidence="6" type="ORF">ENU09_03435</name>
    <name evidence="7" type="ORF">ENU20_02795</name>
</gene>